<proteinExistence type="predicted"/>
<dbReference type="SUPFAM" id="SSF74653">
    <property type="entry name" value="TolA/TonB C-terminal domain"/>
    <property type="match status" value="1"/>
</dbReference>
<accession>A0A239E5M5</accession>
<name>A0A239E5M5_9BACT</name>
<dbReference type="Proteomes" id="UP000198356">
    <property type="component" value="Unassembled WGS sequence"/>
</dbReference>
<organism evidence="7 8">
    <name type="scientific">Granulicella rosea</name>
    <dbReference type="NCBI Taxonomy" id="474952"/>
    <lineage>
        <taxon>Bacteria</taxon>
        <taxon>Pseudomonadati</taxon>
        <taxon>Acidobacteriota</taxon>
        <taxon>Terriglobia</taxon>
        <taxon>Terriglobales</taxon>
        <taxon>Acidobacteriaceae</taxon>
        <taxon>Granulicella</taxon>
    </lineage>
</organism>
<sequence>MRMSLLAGVVLSSVVLPVANAALLPALLQAHLTSPSATAASNATAATAATSNLRISTGVTAPVVISTTDVRYMPHALDTIPADSKVELSLQVDEKGLPKDIKVVKSVNPSVDESVVAAVSAYRFRPATLDNQPVAIQVKLNVVLAR</sequence>
<evidence type="ECO:0000256" key="1">
    <source>
        <dbReference type="ARBA" id="ARBA00004167"/>
    </source>
</evidence>
<keyword evidence="2" id="KW-0812">Transmembrane</keyword>
<feature type="domain" description="TonB C-terminal" evidence="6">
    <location>
        <begin position="85"/>
        <end position="142"/>
    </location>
</feature>
<dbReference type="AlphaFoldDB" id="A0A239E5M5"/>
<evidence type="ECO:0000313" key="8">
    <source>
        <dbReference type="Proteomes" id="UP000198356"/>
    </source>
</evidence>
<dbReference type="OrthoDB" id="121388at2"/>
<dbReference type="GO" id="GO:0055085">
    <property type="term" value="P:transmembrane transport"/>
    <property type="evidence" value="ECO:0007669"/>
    <property type="project" value="InterPro"/>
</dbReference>
<evidence type="ECO:0000313" key="7">
    <source>
        <dbReference type="EMBL" id="SNS39598.1"/>
    </source>
</evidence>
<dbReference type="InterPro" id="IPR006260">
    <property type="entry name" value="TonB/TolA_C"/>
</dbReference>
<dbReference type="InterPro" id="IPR037682">
    <property type="entry name" value="TonB_C"/>
</dbReference>
<evidence type="ECO:0000256" key="3">
    <source>
        <dbReference type="ARBA" id="ARBA00022989"/>
    </source>
</evidence>
<dbReference type="GO" id="GO:0016020">
    <property type="term" value="C:membrane"/>
    <property type="evidence" value="ECO:0007669"/>
    <property type="project" value="UniProtKB-SubCell"/>
</dbReference>
<evidence type="ECO:0000259" key="6">
    <source>
        <dbReference type="Pfam" id="PF03544"/>
    </source>
</evidence>
<gene>
    <name evidence="7" type="ORF">SAMN05421770_101796</name>
</gene>
<dbReference type="EMBL" id="FZOU01000001">
    <property type="protein sequence ID" value="SNS39598.1"/>
    <property type="molecule type" value="Genomic_DNA"/>
</dbReference>
<protein>
    <submittedName>
        <fullName evidence="7">Oligo-1,6-glucosidase</fullName>
    </submittedName>
</protein>
<evidence type="ECO:0000256" key="5">
    <source>
        <dbReference type="SAM" id="SignalP"/>
    </source>
</evidence>
<evidence type="ECO:0000256" key="4">
    <source>
        <dbReference type="ARBA" id="ARBA00023136"/>
    </source>
</evidence>
<keyword evidence="8" id="KW-1185">Reference proteome</keyword>
<dbReference type="NCBIfam" id="TIGR01352">
    <property type="entry name" value="tonB_Cterm"/>
    <property type="match status" value="1"/>
</dbReference>
<dbReference type="RefSeq" id="WP_089407063.1">
    <property type="nucleotide sequence ID" value="NZ_FZOU01000001.1"/>
</dbReference>
<keyword evidence="5" id="KW-0732">Signal</keyword>
<feature type="signal peptide" evidence="5">
    <location>
        <begin position="1"/>
        <end position="21"/>
    </location>
</feature>
<keyword evidence="4" id="KW-0472">Membrane</keyword>
<feature type="chain" id="PRO_5012557142" evidence="5">
    <location>
        <begin position="22"/>
        <end position="146"/>
    </location>
</feature>
<keyword evidence="3" id="KW-1133">Transmembrane helix</keyword>
<comment type="subcellular location">
    <subcellularLocation>
        <location evidence="1">Membrane</location>
        <topology evidence="1">Single-pass membrane protein</topology>
    </subcellularLocation>
</comment>
<evidence type="ECO:0000256" key="2">
    <source>
        <dbReference type="ARBA" id="ARBA00022692"/>
    </source>
</evidence>
<reference evidence="7 8" key="1">
    <citation type="submission" date="2017-06" db="EMBL/GenBank/DDBJ databases">
        <authorList>
            <person name="Kim H.J."/>
            <person name="Triplett B.A."/>
        </authorList>
    </citation>
    <scope>NUCLEOTIDE SEQUENCE [LARGE SCALE GENOMIC DNA]</scope>
    <source>
        <strain evidence="7 8">DSM 18704</strain>
    </source>
</reference>
<dbReference type="Pfam" id="PF03544">
    <property type="entry name" value="TonB_C"/>
    <property type="match status" value="1"/>
</dbReference>
<dbReference type="Gene3D" id="3.30.1150.10">
    <property type="match status" value="1"/>
</dbReference>